<reference evidence="1 2" key="1">
    <citation type="submission" date="2018-11" db="EMBL/GenBank/DDBJ databases">
        <authorList>
            <consortium name="Pathogen Informatics"/>
        </authorList>
    </citation>
    <scope>NUCLEOTIDE SEQUENCE [LARGE SCALE GENOMIC DNA]</scope>
</reference>
<dbReference type="EMBL" id="UYRU01088301">
    <property type="protein sequence ID" value="VDN36130.1"/>
    <property type="molecule type" value="Genomic_DNA"/>
</dbReference>
<organism evidence="1 2">
    <name type="scientific">Dibothriocephalus latus</name>
    <name type="common">Fish tapeworm</name>
    <name type="synonym">Diphyllobothrium latum</name>
    <dbReference type="NCBI Taxonomy" id="60516"/>
    <lineage>
        <taxon>Eukaryota</taxon>
        <taxon>Metazoa</taxon>
        <taxon>Spiralia</taxon>
        <taxon>Lophotrochozoa</taxon>
        <taxon>Platyhelminthes</taxon>
        <taxon>Cestoda</taxon>
        <taxon>Eucestoda</taxon>
        <taxon>Diphyllobothriidea</taxon>
        <taxon>Diphyllobothriidae</taxon>
        <taxon>Dibothriocephalus</taxon>
    </lineage>
</organism>
<protein>
    <submittedName>
        <fullName evidence="1">Uncharacterized protein</fullName>
    </submittedName>
</protein>
<keyword evidence="2" id="KW-1185">Reference proteome</keyword>
<proteinExistence type="predicted"/>
<name>A0A3P7N8D7_DIBLA</name>
<dbReference type="Proteomes" id="UP000281553">
    <property type="component" value="Unassembled WGS sequence"/>
</dbReference>
<dbReference type="OrthoDB" id="5951542at2759"/>
<accession>A0A3P7N8D7</accession>
<sequence>MVSSTAARSGFRLVFAKSYAISLQLLACLSLQGAVTTPSVIFDLPGFPPGL</sequence>
<gene>
    <name evidence="1" type="ORF">DILT_LOCUS16956</name>
</gene>
<feature type="non-terminal residue" evidence="1">
    <location>
        <position position="51"/>
    </location>
</feature>
<dbReference type="AlphaFoldDB" id="A0A3P7N8D7"/>
<evidence type="ECO:0000313" key="1">
    <source>
        <dbReference type="EMBL" id="VDN36130.1"/>
    </source>
</evidence>
<evidence type="ECO:0000313" key="2">
    <source>
        <dbReference type="Proteomes" id="UP000281553"/>
    </source>
</evidence>